<evidence type="ECO:0000313" key="1">
    <source>
        <dbReference type="EMBL" id="CAB4153988.1"/>
    </source>
</evidence>
<sequence>MPIPTPTPEEDRVEFVRRCMMDEKMMNEYPNVPQRFEICFVTWKGNTQ</sequence>
<proteinExistence type="predicted"/>
<name>A0A6J5N581_9CAUD</name>
<accession>A0A6J5N581</accession>
<gene>
    <name evidence="1" type="ORF">UFOVP636_45</name>
</gene>
<dbReference type="EMBL" id="LR796597">
    <property type="protein sequence ID" value="CAB4153988.1"/>
    <property type="molecule type" value="Genomic_DNA"/>
</dbReference>
<organism evidence="1">
    <name type="scientific">uncultured Caudovirales phage</name>
    <dbReference type="NCBI Taxonomy" id="2100421"/>
    <lineage>
        <taxon>Viruses</taxon>
        <taxon>Duplodnaviria</taxon>
        <taxon>Heunggongvirae</taxon>
        <taxon>Uroviricota</taxon>
        <taxon>Caudoviricetes</taxon>
        <taxon>Peduoviridae</taxon>
        <taxon>Maltschvirus</taxon>
        <taxon>Maltschvirus maltsch</taxon>
    </lineage>
</organism>
<protein>
    <submittedName>
        <fullName evidence="1">Uncharacterized protein</fullName>
    </submittedName>
</protein>
<reference evidence="1" key="1">
    <citation type="submission" date="2020-04" db="EMBL/GenBank/DDBJ databases">
        <authorList>
            <person name="Chiriac C."/>
            <person name="Salcher M."/>
            <person name="Ghai R."/>
            <person name="Kavagutti S V."/>
        </authorList>
    </citation>
    <scope>NUCLEOTIDE SEQUENCE</scope>
</reference>